<gene>
    <name evidence="2" type="ORF">H8K43_01865</name>
</gene>
<dbReference type="Pfam" id="PF03811">
    <property type="entry name" value="Zn_ribbon_InsA"/>
    <property type="match status" value="1"/>
</dbReference>
<comment type="caution">
    <text evidence="2">The sequence shown here is derived from an EMBL/GenBank/DDBJ whole genome shotgun (WGS) entry which is preliminary data.</text>
</comment>
<keyword evidence="3" id="KW-1185">Reference proteome</keyword>
<evidence type="ECO:0000313" key="2">
    <source>
        <dbReference type="EMBL" id="MBC3930403.1"/>
    </source>
</evidence>
<evidence type="ECO:0000259" key="1">
    <source>
        <dbReference type="Pfam" id="PF03811"/>
    </source>
</evidence>
<accession>A0ABR7A128</accession>
<evidence type="ECO:0000313" key="3">
    <source>
        <dbReference type="Proteomes" id="UP000654304"/>
    </source>
</evidence>
<sequence length="132" mass="15117">MALQCPQCKSESVVRHPGEPRSMERFTCSTCGNEFFVHCYYIIGEQLNPEPVDLLLCSYRPSEAMNRAKARIHLEHLLAKYEPHRRGSLSQQYLINAPVWVLGVLRRDEFESFSSEAAVLGLHIEAEIEPSR</sequence>
<dbReference type="EMBL" id="JACOGD010000001">
    <property type="protein sequence ID" value="MBC3930403.1"/>
    <property type="molecule type" value="Genomic_DNA"/>
</dbReference>
<feature type="domain" description="InsA N-terminal zinc ribbon" evidence="1">
    <location>
        <begin position="3"/>
        <end position="31"/>
    </location>
</feature>
<dbReference type="RefSeq" id="WP_186902280.1">
    <property type="nucleotide sequence ID" value="NZ_JACOGD010000001.1"/>
</dbReference>
<proteinExistence type="predicted"/>
<dbReference type="Proteomes" id="UP000654304">
    <property type="component" value="Unassembled WGS sequence"/>
</dbReference>
<dbReference type="InterPro" id="IPR003220">
    <property type="entry name" value="InsA_N_dom_Znf"/>
</dbReference>
<reference evidence="2 3" key="1">
    <citation type="submission" date="2020-08" db="EMBL/GenBank/DDBJ databases">
        <title>Novel species isolated from subtropical streams in China.</title>
        <authorList>
            <person name="Lu H."/>
        </authorList>
    </citation>
    <scope>NUCLEOTIDE SEQUENCE [LARGE SCALE GENOMIC DNA]</scope>
    <source>
        <strain evidence="2 3">CY22W</strain>
    </source>
</reference>
<organism evidence="2 3">
    <name type="scientific">Undibacterium curvum</name>
    <dbReference type="NCBI Taxonomy" id="2762294"/>
    <lineage>
        <taxon>Bacteria</taxon>
        <taxon>Pseudomonadati</taxon>
        <taxon>Pseudomonadota</taxon>
        <taxon>Betaproteobacteria</taxon>
        <taxon>Burkholderiales</taxon>
        <taxon>Oxalobacteraceae</taxon>
        <taxon>Undibacterium</taxon>
    </lineage>
</organism>
<protein>
    <submittedName>
        <fullName evidence="2">IS1 family transposase</fullName>
    </submittedName>
</protein>
<name>A0ABR7A128_9BURK</name>